<dbReference type="SUPFAM" id="SSF48452">
    <property type="entry name" value="TPR-like"/>
    <property type="match status" value="2"/>
</dbReference>
<feature type="coiled-coil region" evidence="8">
    <location>
        <begin position="391"/>
        <end position="450"/>
    </location>
</feature>
<dbReference type="InterPro" id="IPR019734">
    <property type="entry name" value="TPR_rpt"/>
</dbReference>
<keyword evidence="9" id="KW-1133">Transmembrane helix</keyword>
<evidence type="ECO:0000256" key="6">
    <source>
        <dbReference type="ARBA" id="ARBA00023163"/>
    </source>
</evidence>
<evidence type="ECO:0000256" key="9">
    <source>
        <dbReference type="SAM" id="Phobius"/>
    </source>
</evidence>
<keyword evidence="5" id="KW-0805">Transcription regulation</keyword>
<comment type="subcellular location">
    <subcellularLocation>
        <location evidence="1">Cytoplasm</location>
    </subcellularLocation>
</comment>
<dbReference type="InterPro" id="IPR011990">
    <property type="entry name" value="TPR-like_helical_dom_sf"/>
</dbReference>
<sequence>MRKNVLPFFIMLFMFNSVMPQSNSNKVLIDSIRKTLLNDTKRAKYFSYKLLEKSKSQGNFKDQSLAYFYLADLHSVESQRDSVFYYYEKAIQKATENDDKDLVLKFKINKANYLFNQNDFDSALELYNECLIIAKNNNESYAYDYIVIQRGNVYYEIEKYREALQIFKEGFKKQKFDRLSKLSLQLSLSKTFLKLHQPDSSIILVNKGLLESKKFNYDEYEIFFRNQLALNFIYSKNYFQAENELKKALELAKKYGVVDYIRMTAINLAKSYTLQERDNQSVEILSQILEKNNEIPFSTQNHVEIDNILAENYKQLNDPGKAAFYLEKYVQDSKKIGQKRIETIEYLHNMSVSEMENEKKSLSIQKWVLIGIITFLSIFLIILYYRKKKYEKENQERFENLIHRINEYEIELNQENPDNNRDIHVLKNQIASLEEEIDEDFSENDALDLNEESDEYKGENNSEFNDNDAAEITQGFIIKDEKINEILEKLEKLEEKKYFLKQECTLHNVAKKLKTNTAYLSKVVNNELGKNFSTYINELRINYIIIELKKNAKLRSYSVNAIATEIGYKRPDAFTKYFKEATGITPAIYIKKINELSESKK</sequence>
<keyword evidence="8" id="KW-0175">Coiled coil</keyword>
<evidence type="ECO:0000256" key="4">
    <source>
        <dbReference type="ARBA" id="ARBA00022803"/>
    </source>
</evidence>
<dbReference type="OrthoDB" id="5295174at2"/>
<evidence type="ECO:0000313" key="11">
    <source>
        <dbReference type="EMBL" id="SHI34915.1"/>
    </source>
</evidence>
<evidence type="ECO:0000256" key="3">
    <source>
        <dbReference type="ARBA" id="ARBA00022737"/>
    </source>
</evidence>
<dbReference type="RefSeq" id="WP_084127050.1">
    <property type="nucleotide sequence ID" value="NZ_FQZI01000001.1"/>
</dbReference>
<evidence type="ECO:0000256" key="8">
    <source>
        <dbReference type="SAM" id="Coils"/>
    </source>
</evidence>
<evidence type="ECO:0000313" key="12">
    <source>
        <dbReference type="Proteomes" id="UP000184488"/>
    </source>
</evidence>
<evidence type="ECO:0000256" key="2">
    <source>
        <dbReference type="ARBA" id="ARBA00022490"/>
    </source>
</evidence>
<feature type="transmembrane region" description="Helical" evidence="9">
    <location>
        <begin position="367"/>
        <end position="385"/>
    </location>
</feature>
<dbReference type="AlphaFoldDB" id="A0A1M6AEL8"/>
<accession>A0A1M6AEL8</accession>
<dbReference type="STRING" id="415425.SAMN05444363_0174"/>
<keyword evidence="4" id="KW-0802">TPR repeat</keyword>
<keyword evidence="6" id="KW-0804">Transcription</keyword>
<dbReference type="EMBL" id="FQZI01000001">
    <property type="protein sequence ID" value="SHI34915.1"/>
    <property type="molecule type" value="Genomic_DNA"/>
</dbReference>
<keyword evidence="12" id="KW-1185">Reference proteome</keyword>
<keyword evidence="9" id="KW-0812">Transmembrane</keyword>
<feature type="domain" description="HTH araC/xylS-type" evidence="10">
    <location>
        <begin position="484"/>
        <end position="592"/>
    </location>
</feature>
<dbReference type="Proteomes" id="UP000184488">
    <property type="component" value="Unassembled WGS sequence"/>
</dbReference>
<dbReference type="GO" id="GO:0005737">
    <property type="term" value="C:cytoplasm"/>
    <property type="evidence" value="ECO:0007669"/>
    <property type="project" value="UniProtKB-SubCell"/>
</dbReference>
<keyword evidence="3" id="KW-0677">Repeat</keyword>
<dbReference type="Pfam" id="PF12833">
    <property type="entry name" value="HTH_18"/>
    <property type="match status" value="1"/>
</dbReference>
<dbReference type="SMART" id="SM00342">
    <property type="entry name" value="HTH_ARAC"/>
    <property type="match status" value="1"/>
</dbReference>
<feature type="coiled-coil region" evidence="8">
    <location>
        <begin position="476"/>
        <end position="503"/>
    </location>
</feature>
<evidence type="ECO:0000256" key="1">
    <source>
        <dbReference type="ARBA" id="ARBA00004496"/>
    </source>
</evidence>
<evidence type="ECO:0000259" key="10">
    <source>
        <dbReference type="PROSITE" id="PS01124"/>
    </source>
</evidence>
<keyword evidence="9" id="KW-0472">Membrane</keyword>
<dbReference type="GO" id="GO:0043565">
    <property type="term" value="F:sequence-specific DNA binding"/>
    <property type="evidence" value="ECO:0007669"/>
    <property type="project" value="InterPro"/>
</dbReference>
<dbReference type="InterPro" id="IPR018060">
    <property type="entry name" value="HTH_AraC"/>
</dbReference>
<evidence type="ECO:0000256" key="5">
    <source>
        <dbReference type="ARBA" id="ARBA00023015"/>
    </source>
</evidence>
<dbReference type="Gene3D" id="1.10.10.60">
    <property type="entry name" value="Homeodomain-like"/>
    <property type="match status" value="2"/>
</dbReference>
<proteinExistence type="inferred from homology"/>
<dbReference type="PANTHER" id="PTHR46630:SF1">
    <property type="entry name" value="TETRATRICOPEPTIDE REPEAT PROTEIN 29"/>
    <property type="match status" value="1"/>
</dbReference>
<protein>
    <submittedName>
        <fullName evidence="11">Helix-turn-helix domain-containing protein</fullName>
    </submittedName>
</protein>
<comment type="similarity">
    <text evidence="7">Belongs to the Rap family.</text>
</comment>
<dbReference type="PANTHER" id="PTHR46630">
    <property type="entry name" value="TETRATRICOPEPTIDE REPEAT PROTEIN 29"/>
    <property type="match status" value="1"/>
</dbReference>
<dbReference type="Gene3D" id="1.25.40.10">
    <property type="entry name" value="Tetratricopeptide repeat domain"/>
    <property type="match status" value="2"/>
</dbReference>
<dbReference type="SMART" id="SM00028">
    <property type="entry name" value="TPR"/>
    <property type="match status" value="5"/>
</dbReference>
<gene>
    <name evidence="11" type="ORF">SAMN05444363_0174</name>
</gene>
<dbReference type="InterPro" id="IPR009057">
    <property type="entry name" value="Homeodomain-like_sf"/>
</dbReference>
<name>A0A1M6AEL8_9FLAO</name>
<keyword evidence="2" id="KW-0963">Cytoplasm</keyword>
<dbReference type="SUPFAM" id="SSF46689">
    <property type="entry name" value="Homeodomain-like"/>
    <property type="match status" value="1"/>
</dbReference>
<dbReference type="PROSITE" id="PS01124">
    <property type="entry name" value="HTH_ARAC_FAMILY_2"/>
    <property type="match status" value="1"/>
</dbReference>
<dbReference type="InterPro" id="IPR051476">
    <property type="entry name" value="Bac_ResReg_Asp_Phosphatase"/>
</dbReference>
<reference evidence="12" key="1">
    <citation type="submission" date="2016-11" db="EMBL/GenBank/DDBJ databases">
        <authorList>
            <person name="Varghese N."/>
            <person name="Submissions S."/>
        </authorList>
    </citation>
    <scope>NUCLEOTIDE SEQUENCE [LARGE SCALE GENOMIC DNA]</scope>
    <source>
        <strain evidence="12">DSM 18829</strain>
    </source>
</reference>
<dbReference type="GO" id="GO:0003700">
    <property type="term" value="F:DNA-binding transcription factor activity"/>
    <property type="evidence" value="ECO:0007669"/>
    <property type="project" value="InterPro"/>
</dbReference>
<evidence type="ECO:0000256" key="7">
    <source>
        <dbReference type="ARBA" id="ARBA00038253"/>
    </source>
</evidence>
<organism evidence="11 12">
    <name type="scientific">Flavobacterium terrae</name>
    <dbReference type="NCBI Taxonomy" id="415425"/>
    <lineage>
        <taxon>Bacteria</taxon>
        <taxon>Pseudomonadati</taxon>
        <taxon>Bacteroidota</taxon>
        <taxon>Flavobacteriia</taxon>
        <taxon>Flavobacteriales</taxon>
        <taxon>Flavobacteriaceae</taxon>
        <taxon>Flavobacterium</taxon>
    </lineage>
</organism>